<evidence type="ECO:0000256" key="6">
    <source>
        <dbReference type="ARBA" id="ARBA00022840"/>
    </source>
</evidence>
<dbReference type="Pfam" id="PF02518">
    <property type="entry name" value="HATPase_c"/>
    <property type="match status" value="1"/>
</dbReference>
<keyword evidence="4" id="KW-0547">Nucleotide-binding</keyword>
<dbReference type="InterPro" id="IPR050351">
    <property type="entry name" value="BphY/WalK/GraS-like"/>
</dbReference>
<dbReference type="GO" id="GO:0005524">
    <property type="term" value="F:ATP binding"/>
    <property type="evidence" value="ECO:0007669"/>
    <property type="project" value="UniProtKB-KW"/>
</dbReference>
<evidence type="ECO:0000256" key="7">
    <source>
        <dbReference type="ARBA" id="ARBA00023012"/>
    </source>
</evidence>
<dbReference type="PANTHER" id="PTHR42878">
    <property type="entry name" value="TWO-COMPONENT HISTIDINE KINASE"/>
    <property type="match status" value="1"/>
</dbReference>
<keyword evidence="3" id="KW-0808">Transferase</keyword>
<dbReference type="PROSITE" id="PS50109">
    <property type="entry name" value="HIS_KIN"/>
    <property type="match status" value="1"/>
</dbReference>
<comment type="catalytic activity">
    <reaction evidence="1">
        <text>ATP + protein L-histidine = ADP + protein N-phospho-L-histidine.</text>
        <dbReference type="EC" id="2.7.13.3"/>
    </reaction>
</comment>
<dbReference type="GO" id="GO:0004673">
    <property type="term" value="F:protein histidine kinase activity"/>
    <property type="evidence" value="ECO:0007669"/>
    <property type="project" value="UniProtKB-EC"/>
</dbReference>
<dbReference type="InterPro" id="IPR003594">
    <property type="entry name" value="HATPase_dom"/>
</dbReference>
<evidence type="ECO:0000259" key="8">
    <source>
        <dbReference type="PROSITE" id="PS50109"/>
    </source>
</evidence>
<dbReference type="EMBL" id="PCDP01000011">
    <property type="protein sequence ID" value="PZM15808.1"/>
    <property type="molecule type" value="Genomic_DNA"/>
</dbReference>
<dbReference type="PANTHER" id="PTHR42878:SF7">
    <property type="entry name" value="SENSOR HISTIDINE KINASE GLRK"/>
    <property type="match status" value="1"/>
</dbReference>
<dbReference type="GO" id="GO:0030295">
    <property type="term" value="F:protein kinase activator activity"/>
    <property type="evidence" value="ECO:0007669"/>
    <property type="project" value="TreeGrafter"/>
</dbReference>
<keyword evidence="10" id="KW-1185">Reference proteome</keyword>
<gene>
    <name evidence="9" type="ORF">CPY51_05755</name>
</gene>
<dbReference type="EC" id="2.7.13.3" evidence="2"/>
<dbReference type="GO" id="GO:0000156">
    <property type="term" value="F:phosphorelay response regulator activity"/>
    <property type="evidence" value="ECO:0007669"/>
    <property type="project" value="TreeGrafter"/>
</dbReference>
<keyword evidence="5" id="KW-0418">Kinase</keyword>
<name>A0A2W4CYH3_9HYPH</name>
<protein>
    <recommendedName>
        <fullName evidence="2">histidine kinase</fullName>
        <ecNumber evidence="2">2.7.13.3</ecNumber>
    </recommendedName>
</protein>
<dbReference type="Proteomes" id="UP000248925">
    <property type="component" value="Unassembled WGS sequence"/>
</dbReference>
<evidence type="ECO:0000256" key="3">
    <source>
        <dbReference type="ARBA" id="ARBA00022679"/>
    </source>
</evidence>
<proteinExistence type="predicted"/>
<dbReference type="PRINTS" id="PR00344">
    <property type="entry name" value="BCTRLSENSOR"/>
</dbReference>
<accession>A0A2W4CYH3</accession>
<organism evidence="9 10">
    <name type="scientific">Rhizobium tubonense</name>
    <dbReference type="NCBI Taxonomy" id="484088"/>
    <lineage>
        <taxon>Bacteria</taxon>
        <taxon>Pseudomonadati</taxon>
        <taxon>Pseudomonadota</taxon>
        <taxon>Alphaproteobacteria</taxon>
        <taxon>Hyphomicrobiales</taxon>
        <taxon>Rhizobiaceae</taxon>
        <taxon>Rhizobium/Agrobacterium group</taxon>
        <taxon>Rhizobium</taxon>
    </lineage>
</organism>
<dbReference type="InterPro" id="IPR036890">
    <property type="entry name" value="HATPase_C_sf"/>
</dbReference>
<keyword evidence="7" id="KW-0902">Two-component regulatory system</keyword>
<evidence type="ECO:0000256" key="5">
    <source>
        <dbReference type="ARBA" id="ARBA00022777"/>
    </source>
</evidence>
<evidence type="ECO:0000256" key="4">
    <source>
        <dbReference type="ARBA" id="ARBA00022741"/>
    </source>
</evidence>
<reference evidence="9 10" key="1">
    <citation type="journal article" date="2018" name="Sci. Rep.">
        <title>Rhizobium tumorigenes sp. nov., a novel plant tumorigenic bacterium isolated from cane gall tumors on thornless blackberry.</title>
        <authorList>
            <person name="Kuzmanovi N."/>
            <person name="Smalla K."/>
            <person name="Gronow S."/>
            <person name="PuBawska J."/>
        </authorList>
    </citation>
    <scope>NUCLEOTIDE SEQUENCE [LARGE SCALE GENOMIC DNA]</scope>
    <source>
        <strain evidence="9 10">CCBAU 85046</strain>
    </source>
</reference>
<dbReference type="GO" id="GO:0007234">
    <property type="term" value="P:osmosensory signaling via phosphorelay pathway"/>
    <property type="evidence" value="ECO:0007669"/>
    <property type="project" value="TreeGrafter"/>
</dbReference>
<dbReference type="SMART" id="SM00387">
    <property type="entry name" value="HATPase_c"/>
    <property type="match status" value="1"/>
</dbReference>
<dbReference type="InterPro" id="IPR005467">
    <property type="entry name" value="His_kinase_dom"/>
</dbReference>
<dbReference type="Gene3D" id="3.30.565.10">
    <property type="entry name" value="Histidine kinase-like ATPase, C-terminal domain"/>
    <property type="match status" value="1"/>
</dbReference>
<dbReference type="OrthoDB" id="9789238at2"/>
<sequence length="121" mass="13521">MSSRRCWAGRSDWSRQLLVRTTRDDRENVRMIIRDTGAGFGSDPEGLFNAFYTTKHEGMGIGLSVSRSIIESHKGRIWAEANDGQGTTFVFELPEHQSLEAELQRQMQLGAGRHSPGTAPD</sequence>
<feature type="domain" description="Histidine kinase" evidence="8">
    <location>
        <begin position="1"/>
        <end position="97"/>
    </location>
</feature>
<dbReference type="AlphaFoldDB" id="A0A2W4CYH3"/>
<comment type="caution">
    <text evidence="9">The sequence shown here is derived from an EMBL/GenBank/DDBJ whole genome shotgun (WGS) entry which is preliminary data.</text>
</comment>
<evidence type="ECO:0000313" key="10">
    <source>
        <dbReference type="Proteomes" id="UP000248925"/>
    </source>
</evidence>
<dbReference type="SUPFAM" id="SSF55874">
    <property type="entry name" value="ATPase domain of HSP90 chaperone/DNA topoisomerase II/histidine kinase"/>
    <property type="match status" value="1"/>
</dbReference>
<keyword evidence="6" id="KW-0067">ATP-binding</keyword>
<evidence type="ECO:0000256" key="1">
    <source>
        <dbReference type="ARBA" id="ARBA00000085"/>
    </source>
</evidence>
<evidence type="ECO:0000256" key="2">
    <source>
        <dbReference type="ARBA" id="ARBA00012438"/>
    </source>
</evidence>
<evidence type="ECO:0000313" key="9">
    <source>
        <dbReference type="EMBL" id="PZM15808.1"/>
    </source>
</evidence>
<dbReference type="InterPro" id="IPR004358">
    <property type="entry name" value="Sig_transdc_His_kin-like_C"/>
</dbReference>